<keyword evidence="10" id="KW-1185">Reference proteome</keyword>
<protein>
    <submittedName>
        <fullName evidence="9">Radical SAM domain protein</fullName>
    </submittedName>
</protein>
<evidence type="ECO:0000256" key="7">
    <source>
        <dbReference type="PROSITE-ProRule" id="PRU00117"/>
    </source>
</evidence>
<keyword evidence="6" id="KW-0411">Iron-sulfur</keyword>
<dbReference type="PANTHER" id="PTHR11135:SF0">
    <property type="entry name" value="ELONGATOR COMPLEX PROTEIN 3"/>
    <property type="match status" value="1"/>
</dbReference>
<dbReference type="SFLD" id="SFLDS00029">
    <property type="entry name" value="Radical_SAM"/>
    <property type="match status" value="1"/>
</dbReference>
<organism evidence="9 10">
    <name type="scientific">Peptacetobacter hiranonis (strain DSM 13275 / JCM 10541 / KCTC 15199 / TO-931)</name>
    <name type="common">Clostridium hiranonis</name>
    <dbReference type="NCBI Taxonomy" id="500633"/>
    <lineage>
        <taxon>Bacteria</taxon>
        <taxon>Bacillati</taxon>
        <taxon>Bacillota</taxon>
        <taxon>Clostridia</taxon>
        <taxon>Peptostreptococcales</taxon>
        <taxon>Peptostreptococcaceae</taxon>
        <taxon>Peptacetobacter</taxon>
    </lineage>
</organism>
<dbReference type="PROSITE" id="PS51918">
    <property type="entry name" value="RADICAL_SAM"/>
    <property type="match status" value="1"/>
</dbReference>
<dbReference type="HOGENOM" id="CLU_057482_0_0_9"/>
<gene>
    <name evidence="9" type="ORF">CLOHIR_01170</name>
</gene>
<evidence type="ECO:0000256" key="2">
    <source>
        <dbReference type="ARBA" id="ARBA00022485"/>
    </source>
</evidence>
<dbReference type="SFLD" id="SFLDG01086">
    <property type="entry name" value="elongater_protein-like"/>
    <property type="match status" value="1"/>
</dbReference>
<keyword evidence="5" id="KW-0408">Iron</keyword>
<sequence length="358" mass="40670">MKNMKKRIIPIFVPHQGCPNDCIFCNQKKITGVCTTVTPEIVRDIIEECLPTIDKDAEVEIAFFGGSFTAIDMDIQRSLLAVAKEYKDRGIVKDIRMSTRPDCITDEILEMVKSYGTTIIELGVQSLDERVLLDSIRGHNSNVVYKSAEMIKKHGINLGLQMMVGLPSDSEEKCLFTAREFIKMDPFCVRIYPTLVIKETGLERRLESGAYKPFTLEESIGIVKKLLVLYYVNNINVIRVGLQATDDIQLGKDVIDGPYHPAFRELVESEIIRDYIIHIAEENDEKNISLVVNKKNISKAIGNKKSNVKYLKENKNMNLKVKEEDIDKDTFRLYGEKGLLVEASVDEINKKLLEIYGL</sequence>
<evidence type="ECO:0000259" key="8">
    <source>
        <dbReference type="PROSITE" id="PS51918"/>
    </source>
</evidence>
<evidence type="ECO:0000256" key="3">
    <source>
        <dbReference type="ARBA" id="ARBA00022691"/>
    </source>
</evidence>
<dbReference type="eggNOG" id="COG1243">
    <property type="taxonomic scope" value="Bacteria"/>
</dbReference>
<dbReference type="InterPro" id="IPR023404">
    <property type="entry name" value="rSAM_horseshoe"/>
</dbReference>
<dbReference type="SMART" id="SM00729">
    <property type="entry name" value="Elp3"/>
    <property type="match status" value="1"/>
</dbReference>
<dbReference type="PROSITE" id="PS50084">
    <property type="entry name" value="KH_TYPE_1"/>
    <property type="match status" value="1"/>
</dbReference>
<reference evidence="9 10" key="2">
    <citation type="submission" date="2008-10" db="EMBL/GenBank/DDBJ databases">
        <title>Draft genome sequence of Clostridium hiranonis (DSM 13275).</title>
        <authorList>
            <person name="Sudarsanam P."/>
            <person name="Ley R."/>
            <person name="Guruge J."/>
            <person name="Turnbaugh P.J."/>
            <person name="Mahowald M."/>
            <person name="Liep D."/>
            <person name="Gordon J."/>
        </authorList>
    </citation>
    <scope>NUCLEOTIDE SEQUENCE [LARGE SCALE GENOMIC DNA]</scope>
    <source>
        <strain evidence="9 10">DSM 13275</strain>
    </source>
</reference>
<proteinExistence type="predicted"/>
<evidence type="ECO:0000256" key="5">
    <source>
        <dbReference type="ARBA" id="ARBA00023004"/>
    </source>
</evidence>
<keyword evidence="7" id="KW-0694">RNA-binding</keyword>
<dbReference type="InterPro" id="IPR058240">
    <property type="entry name" value="rSAM_sf"/>
</dbReference>
<dbReference type="GO" id="GO:0002926">
    <property type="term" value="P:tRNA wobble base 5-methoxycarbonylmethyl-2-thiouridinylation"/>
    <property type="evidence" value="ECO:0007669"/>
    <property type="project" value="TreeGrafter"/>
</dbReference>
<keyword evidence="4" id="KW-0479">Metal-binding</keyword>
<dbReference type="EMBL" id="ABWP01000049">
    <property type="protein sequence ID" value="EEA85170.1"/>
    <property type="molecule type" value="Genomic_DNA"/>
</dbReference>
<dbReference type="GO" id="GO:0051539">
    <property type="term" value="F:4 iron, 4 sulfur cluster binding"/>
    <property type="evidence" value="ECO:0007669"/>
    <property type="project" value="UniProtKB-KW"/>
</dbReference>
<dbReference type="SFLD" id="SFLDG01082">
    <property type="entry name" value="B12-binding_domain_containing"/>
    <property type="match status" value="1"/>
</dbReference>
<dbReference type="PANTHER" id="PTHR11135">
    <property type="entry name" value="HISTONE ACETYLTRANSFERASE-RELATED"/>
    <property type="match status" value="1"/>
</dbReference>
<dbReference type="AlphaFoldDB" id="B6FZ66"/>
<dbReference type="Pfam" id="PF04055">
    <property type="entry name" value="Radical_SAM"/>
    <property type="match status" value="1"/>
</dbReference>
<dbReference type="SUPFAM" id="SSF102114">
    <property type="entry name" value="Radical SAM enzymes"/>
    <property type="match status" value="1"/>
</dbReference>
<comment type="cofactor">
    <cofactor evidence="1">
        <name>[4Fe-4S] cluster</name>
        <dbReference type="ChEBI" id="CHEBI:49883"/>
    </cofactor>
</comment>
<dbReference type="InterPro" id="IPR039661">
    <property type="entry name" value="ELP3"/>
</dbReference>
<dbReference type="GO" id="GO:0005737">
    <property type="term" value="C:cytoplasm"/>
    <property type="evidence" value="ECO:0007669"/>
    <property type="project" value="TreeGrafter"/>
</dbReference>
<dbReference type="GO" id="GO:0046872">
    <property type="term" value="F:metal ion binding"/>
    <property type="evidence" value="ECO:0007669"/>
    <property type="project" value="UniProtKB-KW"/>
</dbReference>
<dbReference type="InterPro" id="IPR007197">
    <property type="entry name" value="rSAM"/>
</dbReference>
<dbReference type="GO" id="GO:0003723">
    <property type="term" value="F:RNA binding"/>
    <property type="evidence" value="ECO:0007669"/>
    <property type="project" value="UniProtKB-UniRule"/>
</dbReference>
<reference evidence="9 10" key="1">
    <citation type="submission" date="2008-09" db="EMBL/GenBank/DDBJ databases">
        <authorList>
            <person name="Fulton L."/>
            <person name="Clifton S."/>
            <person name="Fulton B."/>
            <person name="Xu J."/>
            <person name="Minx P."/>
            <person name="Pepin K.H."/>
            <person name="Johnson M."/>
            <person name="Thiruvilangam P."/>
            <person name="Bhonagiri V."/>
            <person name="Nash W.E."/>
            <person name="Mardis E.R."/>
            <person name="Wilson R.K."/>
        </authorList>
    </citation>
    <scope>NUCLEOTIDE SEQUENCE [LARGE SCALE GENOMIC DNA]</scope>
    <source>
        <strain evidence="9 10">DSM 13275</strain>
    </source>
</reference>
<evidence type="ECO:0000256" key="1">
    <source>
        <dbReference type="ARBA" id="ARBA00001966"/>
    </source>
</evidence>
<evidence type="ECO:0000313" key="9">
    <source>
        <dbReference type="EMBL" id="EEA85170.1"/>
    </source>
</evidence>
<name>B6FZ66_PEPHT</name>
<keyword evidence="3" id="KW-0949">S-adenosyl-L-methionine</keyword>
<dbReference type="Gene3D" id="3.80.30.20">
    <property type="entry name" value="tm_1862 like domain"/>
    <property type="match status" value="1"/>
</dbReference>
<dbReference type="GO" id="GO:0003824">
    <property type="term" value="F:catalytic activity"/>
    <property type="evidence" value="ECO:0007669"/>
    <property type="project" value="InterPro"/>
</dbReference>
<dbReference type="STRING" id="500633.CLOHIR_01170"/>
<comment type="caution">
    <text evidence="9">The sequence shown here is derived from an EMBL/GenBank/DDBJ whole genome shotgun (WGS) entry which is preliminary data.</text>
</comment>
<dbReference type="Proteomes" id="UP000003178">
    <property type="component" value="Unassembled WGS sequence"/>
</dbReference>
<dbReference type="Pfam" id="PF16199">
    <property type="entry name" value="Radical_SAM_C"/>
    <property type="match status" value="1"/>
</dbReference>
<dbReference type="CDD" id="cd01335">
    <property type="entry name" value="Radical_SAM"/>
    <property type="match status" value="1"/>
</dbReference>
<accession>B6FZ66</accession>
<keyword evidence="2" id="KW-0004">4Fe-4S</keyword>
<dbReference type="InterPro" id="IPR032432">
    <property type="entry name" value="Radical_SAM_C"/>
</dbReference>
<evidence type="ECO:0000256" key="6">
    <source>
        <dbReference type="ARBA" id="ARBA00023014"/>
    </source>
</evidence>
<dbReference type="InterPro" id="IPR006638">
    <property type="entry name" value="Elp3/MiaA/NifB-like_rSAM"/>
</dbReference>
<evidence type="ECO:0000313" key="10">
    <source>
        <dbReference type="Proteomes" id="UP000003178"/>
    </source>
</evidence>
<feature type="domain" description="Radical SAM core" evidence="8">
    <location>
        <begin position="1"/>
        <end position="229"/>
    </location>
</feature>
<evidence type="ECO:0000256" key="4">
    <source>
        <dbReference type="ARBA" id="ARBA00022723"/>
    </source>
</evidence>